<dbReference type="Proteomes" id="UP000199512">
    <property type="component" value="Unassembled WGS sequence"/>
</dbReference>
<organism evidence="1 2">
    <name type="scientific">Peptostreptococcus russellii</name>
    <dbReference type="NCBI Taxonomy" id="215200"/>
    <lineage>
        <taxon>Bacteria</taxon>
        <taxon>Bacillati</taxon>
        <taxon>Bacillota</taxon>
        <taxon>Clostridia</taxon>
        <taxon>Peptostreptococcales</taxon>
        <taxon>Peptostreptococcaceae</taxon>
        <taxon>Peptostreptococcus</taxon>
    </lineage>
</organism>
<gene>
    <name evidence="1" type="ORF">SAMN05216454_13015</name>
</gene>
<name>A0A1H8KGR9_9FIRM</name>
<dbReference type="AlphaFoldDB" id="A0A1H8KGR9"/>
<evidence type="ECO:0000313" key="1">
    <source>
        <dbReference type="EMBL" id="SEN92159.1"/>
    </source>
</evidence>
<protein>
    <submittedName>
        <fullName evidence="1">Uncharacterized protein</fullName>
    </submittedName>
</protein>
<sequence>MIDYNTALQDKKLRKKFFTKIALIRILKNGYGVTRGGYVVPKKGKLPEFRKTLIDTLTAVDVCTNETEKEINKIIF</sequence>
<dbReference type="RefSeq" id="WP_091976164.1">
    <property type="nucleotide sequence ID" value="NZ_FODF01000030.1"/>
</dbReference>
<evidence type="ECO:0000313" key="2">
    <source>
        <dbReference type="Proteomes" id="UP000199512"/>
    </source>
</evidence>
<dbReference type="EMBL" id="FODF01000030">
    <property type="protein sequence ID" value="SEN92159.1"/>
    <property type="molecule type" value="Genomic_DNA"/>
</dbReference>
<dbReference type="STRING" id="215200.SAMN05216454_13015"/>
<reference evidence="1 2" key="1">
    <citation type="submission" date="2016-10" db="EMBL/GenBank/DDBJ databases">
        <authorList>
            <person name="de Groot N.N."/>
        </authorList>
    </citation>
    <scope>NUCLEOTIDE SEQUENCE [LARGE SCALE GENOMIC DNA]</scope>
    <source>
        <strain evidence="1 2">Calf135</strain>
    </source>
</reference>
<keyword evidence="2" id="KW-1185">Reference proteome</keyword>
<accession>A0A1H8KGR9</accession>
<proteinExistence type="predicted"/>